<dbReference type="InterPro" id="IPR001986">
    <property type="entry name" value="Enolpyruvate_Tfrase_dom"/>
</dbReference>
<sequence>MPTHDVFRSAAGSTPLAADSLVVTGGRRLAGDTQTGGFKHSLVTVLAAACAARAPAVITNCPAVAETGALAGLITDLGGTADYVAGTLTIDADGMTGGTVSDHGIHGSVYLAPALLTRSGQAAVPTGGGCRIGDDPGGRRPVEQYAAVLGRFGATVTHTDEHLLVRADRLTGCEIDLLDYTSDRARRTGPLYSGASKMAVLAAAVAHGTSVLHSPYPKPDVTDLVAVLRDFGADIDTTAQGSLVVHGRGPDALDRPVRHELVADLIEVVTWICAGALLADAPMRLRGANLGRALTALRPELSALADLGVGLDRSGDELTVHPAQFLRATDVVITSPGVFSDSHPFLALLMTAARGRSTITETVWATRFGYHAGLEALGARLSRHGTTITVDGPCRPSVPDRSVHAPDLRAAAALVLAALQVPGRTVVTGTHHLRRGYPDFAGTLRALGAVIETETSEVLA</sequence>
<comment type="pathway">
    <text evidence="2">Cell wall biogenesis; peptidoglycan biosynthesis.</text>
</comment>
<evidence type="ECO:0000256" key="7">
    <source>
        <dbReference type="ARBA" id="ARBA00022984"/>
    </source>
</evidence>
<evidence type="ECO:0000259" key="17">
    <source>
        <dbReference type="Pfam" id="PF00275"/>
    </source>
</evidence>
<evidence type="ECO:0000256" key="2">
    <source>
        <dbReference type="ARBA" id="ARBA00004752"/>
    </source>
</evidence>
<keyword evidence="19" id="KW-1185">Reference proteome</keyword>
<evidence type="ECO:0000256" key="8">
    <source>
        <dbReference type="ARBA" id="ARBA00023306"/>
    </source>
</evidence>
<dbReference type="PANTHER" id="PTHR43783:SF1">
    <property type="entry name" value="UDP-N-ACETYLGLUCOSAMINE 1-CARBOXYVINYLTRANSFERASE"/>
    <property type="match status" value="1"/>
</dbReference>
<evidence type="ECO:0000256" key="16">
    <source>
        <dbReference type="ARBA" id="ARBA00047527"/>
    </source>
</evidence>
<protein>
    <recommendedName>
        <fullName evidence="13">UDP-N-acetylglucosamine 1-carboxyvinyltransferase</fullName>
        <ecNumber evidence="12">2.5.1.7</ecNumber>
    </recommendedName>
    <alternativeName>
        <fullName evidence="14">Enoylpyruvate transferase</fullName>
    </alternativeName>
    <alternativeName>
        <fullName evidence="15">UDP-N-acetylglucosamine enolpyruvyl transferase</fullName>
    </alternativeName>
</protein>
<accession>A0ABV9S5I1</accession>
<name>A0ABV9S5I1_9PSEU</name>
<evidence type="ECO:0000256" key="10">
    <source>
        <dbReference type="ARBA" id="ARBA00037534"/>
    </source>
</evidence>
<keyword evidence="6" id="KW-0133">Cell shape</keyword>
<evidence type="ECO:0000256" key="14">
    <source>
        <dbReference type="ARBA" id="ARBA00042443"/>
    </source>
</evidence>
<gene>
    <name evidence="18" type="ORF">ACFPCV_21480</name>
</gene>
<keyword evidence="3" id="KW-0963">Cytoplasm</keyword>
<dbReference type="Pfam" id="PF00275">
    <property type="entry name" value="EPSP_synthase"/>
    <property type="match status" value="1"/>
</dbReference>
<evidence type="ECO:0000256" key="1">
    <source>
        <dbReference type="ARBA" id="ARBA00004496"/>
    </source>
</evidence>
<proteinExistence type="inferred from homology"/>
<dbReference type="RefSeq" id="WP_378058045.1">
    <property type="nucleotide sequence ID" value="NZ_JBHSIS010000009.1"/>
</dbReference>
<keyword evidence="8" id="KW-0131">Cell cycle</keyword>
<keyword evidence="9" id="KW-0961">Cell wall biogenesis/degradation</keyword>
<dbReference type="Gene3D" id="3.65.10.10">
    <property type="entry name" value="Enolpyruvate transferase domain"/>
    <property type="match status" value="2"/>
</dbReference>
<evidence type="ECO:0000256" key="5">
    <source>
        <dbReference type="ARBA" id="ARBA00022679"/>
    </source>
</evidence>
<evidence type="ECO:0000256" key="11">
    <source>
        <dbReference type="ARBA" id="ARBA00038367"/>
    </source>
</evidence>
<keyword evidence="4" id="KW-0132">Cell division</keyword>
<comment type="function">
    <text evidence="10">Cell wall formation. Adds enolpyruvyl to UDP-N-acetylglucosamine.</text>
</comment>
<dbReference type="InterPro" id="IPR050068">
    <property type="entry name" value="MurA_subfamily"/>
</dbReference>
<comment type="subcellular location">
    <subcellularLocation>
        <location evidence="1">Cytoplasm</location>
    </subcellularLocation>
</comment>
<evidence type="ECO:0000256" key="15">
    <source>
        <dbReference type="ARBA" id="ARBA00042842"/>
    </source>
</evidence>
<evidence type="ECO:0000256" key="12">
    <source>
        <dbReference type="ARBA" id="ARBA00039108"/>
    </source>
</evidence>
<keyword evidence="7" id="KW-0573">Peptidoglycan synthesis</keyword>
<dbReference type="InterPro" id="IPR013792">
    <property type="entry name" value="RNA3'P_cycl/enolpyr_Trfase_a/b"/>
</dbReference>
<feature type="domain" description="Enolpyruvate transferase" evidence="17">
    <location>
        <begin position="24"/>
        <end position="444"/>
    </location>
</feature>
<evidence type="ECO:0000256" key="6">
    <source>
        <dbReference type="ARBA" id="ARBA00022960"/>
    </source>
</evidence>
<evidence type="ECO:0000313" key="19">
    <source>
        <dbReference type="Proteomes" id="UP001595859"/>
    </source>
</evidence>
<reference evidence="19" key="1">
    <citation type="journal article" date="2019" name="Int. J. Syst. Evol. Microbiol.">
        <title>The Global Catalogue of Microorganisms (GCM) 10K type strain sequencing project: providing services to taxonomists for standard genome sequencing and annotation.</title>
        <authorList>
            <consortium name="The Broad Institute Genomics Platform"/>
            <consortium name="The Broad Institute Genome Sequencing Center for Infectious Disease"/>
            <person name="Wu L."/>
            <person name="Ma J."/>
        </authorList>
    </citation>
    <scope>NUCLEOTIDE SEQUENCE [LARGE SCALE GENOMIC DNA]</scope>
    <source>
        <strain evidence="19">ZS-22-S1</strain>
    </source>
</reference>
<dbReference type="PANTHER" id="PTHR43783">
    <property type="entry name" value="UDP-N-ACETYLGLUCOSAMINE 1-CARBOXYVINYLTRANSFERASE"/>
    <property type="match status" value="1"/>
</dbReference>
<dbReference type="Proteomes" id="UP001595859">
    <property type="component" value="Unassembled WGS sequence"/>
</dbReference>
<dbReference type="SUPFAM" id="SSF55205">
    <property type="entry name" value="EPT/RTPC-like"/>
    <property type="match status" value="1"/>
</dbReference>
<organism evidence="18 19">
    <name type="scientific">Actinophytocola glycyrrhizae</name>
    <dbReference type="NCBI Taxonomy" id="2044873"/>
    <lineage>
        <taxon>Bacteria</taxon>
        <taxon>Bacillati</taxon>
        <taxon>Actinomycetota</taxon>
        <taxon>Actinomycetes</taxon>
        <taxon>Pseudonocardiales</taxon>
        <taxon>Pseudonocardiaceae</taxon>
    </lineage>
</organism>
<evidence type="ECO:0000256" key="3">
    <source>
        <dbReference type="ARBA" id="ARBA00022490"/>
    </source>
</evidence>
<evidence type="ECO:0000256" key="9">
    <source>
        <dbReference type="ARBA" id="ARBA00023316"/>
    </source>
</evidence>
<dbReference type="EC" id="2.5.1.7" evidence="12"/>
<dbReference type="InterPro" id="IPR036968">
    <property type="entry name" value="Enolpyruvate_Tfrase_sf"/>
</dbReference>
<comment type="catalytic activity">
    <reaction evidence="16">
        <text>phosphoenolpyruvate + UDP-N-acetyl-alpha-D-glucosamine = UDP-N-acetyl-3-O-(1-carboxyvinyl)-alpha-D-glucosamine + phosphate</text>
        <dbReference type="Rhea" id="RHEA:18681"/>
        <dbReference type="ChEBI" id="CHEBI:43474"/>
        <dbReference type="ChEBI" id="CHEBI:57705"/>
        <dbReference type="ChEBI" id="CHEBI:58702"/>
        <dbReference type="ChEBI" id="CHEBI:68483"/>
        <dbReference type="EC" id="2.5.1.7"/>
    </reaction>
</comment>
<comment type="caution">
    <text evidence="18">The sequence shown here is derived from an EMBL/GenBank/DDBJ whole genome shotgun (WGS) entry which is preliminary data.</text>
</comment>
<keyword evidence="5" id="KW-0808">Transferase</keyword>
<evidence type="ECO:0000256" key="13">
    <source>
        <dbReference type="ARBA" id="ARBA00039754"/>
    </source>
</evidence>
<dbReference type="EMBL" id="JBHSIS010000009">
    <property type="protein sequence ID" value="MFC4856083.1"/>
    <property type="molecule type" value="Genomic_DNA"/>
</dbReference>
<evidence type="ECO:0000313" key="18">
    <source>
        <dbReference type="EMBL" id="MFC4856083.1"/>
    </source>
</evidence>
<evidence type="ECO:0000256" key="4">
    <source>
        <dbReference type="ARBA" id="ARBA00022618"/>
    </source>
</evidence>
<comment type="similarity">
    <text evidence="11">Belongs to the EPSP synthase family. MurA subfamily.</text>
</comment>